<reference evidence="1 2" key="1">
    <citation type="journal article" date="2018" name="Aquat. Microb. Ecol.">
        <title>Gammaproteobacterial methanotrophs dominate.</title>
        <authorList>
            <person name="Rissanen A.J."/>
            <person name="Saarenheimo J."/>
            <person name="Tiirola M."/>
            <person name="Peura S."/>
            <person name="Aalto S.L."/>
            <person name="Karvinen A."/>
            <person name="Nykanen H."/>
        </authorList>
    </citation>
    <scope>NUCLEOTIDE SEQUENCE [LARGE SCALE GENOMIC DNA]</scope>
    <source>
        <strain evidence="1">AMbin10</strain>
    </source>
</reference>
<accession>A0A2W4RV71</accession>
<name>A0A2W4RV71_9GAMM</name>
<evidence type="ECO:0000313" key="1">
    <source>
        <dbReference type="EMBL" id="PZN83408.1"/>
    </source>
</evidence>
<organism evidence="1 2">
    <name type="scientific">Candidatus Methylumidiphilus alinenensis</name>
    <dbReference type="NCBI Taxonomy" id="2202197"/>
    <lineage>
        <taxon>Bacteria</taxon>
        <taxon>Pseudomonadati</taxon>
        <taxon>Pseudomonadota</taxon>
        <taxon>Gammaproteobacteria</taxon>
        <taxon>Methylococcales</taxon>
        <taxon>Candidatus Methylumidiphilus</taxon>
    </lineage>
</organism>
<proteinExistence type="predicted"/>
<dbReference type="EMBL" id="QJPH01000187">
    <property type="protein sequence ID" value="PZN83408.1"/>
    <property type="molecule type" value="Genomic_DNA"/>
</dbReference>
<comment type="caution">
    <text evidence="1">The sequence shown here is derived from an EMBL/GenBank/DDBJ whole genome shotgun (WGS) entry which is preliminary data.</text>
</comment>
<dbReference type="AlphaFoldDB" id="A0A2W4RV71"/>
<protein>
    <submittedName>
        <fullName evidence="1">Toxin-antitoxin system, antitoxin component, Xre family protein</fullName>
    </submittedName>
</protein>
<sequence>MQTQVCHVVEKLQHLSPKRLAEADDFIDFIQLRDQSDSLRRDFALASEAAFAKIWDNDDDAIYDKL</sequence>
<gene>
    <name evidence="1" type="ORF">DM484_04365</name>
</gene>
<evidence type="ECO:0000313" key="2">
    <source>
        <dbReference type="Proteomes" id="UP000249396"/>
    </source>
</evidence>
<dbReference type="Proteomes" id="UP000249396">
    <property type="component" value="Unassembled WGS sequence"/>
</dbReference>